<dbReference type="Proteomes" id="UP000310200">
    <property type="component" value="Unassembled WGS sequence"/>
</dbReference>
<proteinExistence type="predicted"/>
<keyword evidence="3" id="KW-1185">Reference proteome</keyword>
<accession>A0A4S2KNU2</accession>
<gene>
    <name evidence="2" type="ORF">DBV15_03163</name>
</gene>
<dbReference type="EMBL" id="QBLH01001744">
    <property type="protein sequence ID" value="TGZ51250.1"/>
    <property type="molecule type" value="Genomic_DNA"/>
</dbReference>
<sequence>MFPQSRVAPVGYLRAGRSHWRTLAGLASARNKRDRDTLENTCSTPAATCWCYVTGRSSRKIRENTSGSSQGPRATPPAPRPVIYLPHRGAGDEAEGAGSTTPLLYGVQPIRPRTTSDSSRNIFGHALARAEEAEGKRDAVEMGLVSSYQFENSFDSMLHRSSGMLINRFQVLALAPRGLLSPAILTTFN</sequence>
<evidence type="ECO:0000313" key="3">
    <source>
        <dbReference type="Proteomes" id="UP000310200"/>
    </source>
</evidence>
<comment type="caution">
    <text evidence="2">The sequence shown here is derived from an EMBL/GenBank/DDBJ whole genome shotgun (WGS) entry which is preliminary data.</text>
</comment>
<dbReference type="AlphaFoldDB" id="A0A4S2KNU2"/>
<evidence type="ECO:0000313" key="2">
    <source>
        <dbReference type="EMBL" id="TGZ51250.1"/>
    </source>
</evidence>
<reference evidence="2 3" key="1">
    <citation type="journal article" date="2019" name="Philos. Trans. R. Soc. Lond., B, Biol. Sci.">
        <title>Ant behaviour and brain gene expression of defending hosts depend on the ecological success of the intruding social parasite.</title>
        <authorList>
            <person name="Kaur R."/>
            <person name="Stoldt M."/>
            <person name="Jongepier E."/>
            <person name="Feldmeyer B."/>
            <person name="Menzel F."/>
            <person name="Bornberg-Bauer E."/>
            <person name="Foitzik S."/>
        </authorList>
    </citation>
    <scope>NUCLEOTIDE SEQUENCE [LARGE SCALE GENOMIC DNA]</scope>
    <source>
        <tissue evidence="2">Whole body</tissue>
    </source>
</reference>
<evidence type="ECO:0000256" key="1">
    <source>
        <dbReference type="SAM" id="MobiDB-lite"/>
    </source>
</evidence>
<protein>
    <submittedName>
        <fullName evidence="2">Uncharacterized protein</fullName>
    </submittedName>
</protein>
<feature type="region of interest" description="Disordered" evidence="1">
    <location>
        <begin position="61"/>
        <end position="119"/>
    </location>
</feature>
<name>A0A4S2KNU2_9HYME</name>
<organism evidence="2 3">
    <name type="scientific">Temnothorax longispinosus</name>
    <dbReference type="NCBI Taxonomy" id="300112"/>
    <lineage>
        <taxon>Eukaryota</taxon>
        <taxon>Metazoa</taxon>
        <taxon>Ecdysozoa</taxon>
        <taxon>Arthropoda</taxon>
        <taxon>Hexapoda</taxon>
        <taxon>Insecta</taxon>
        <taxon>Pterygota</taxon>
        <taxon>Neoptera</taxon>
        <taxon>Endopterygota</taxon>
        <taxon>Hymenoptera</taxon>
        <taxon>Apocrita</taxon>
        <taxon>Aculeata</taxon>
        <taxon>Formicoidea</taxon>
        <taxon>Formicidae</taxon>
        <taxon>Myrmicinae</taxon>
        <taxon>Temnothorax</taxon>
    </lineage>
</organism>